<proteinExistence type="predicted"/>
<dbReference type="Pfam" id="PF09938">
    <property type="entry name" value="DUF2170"/>
    <property type="match status" value="1"/>
</dbReference>
<keyword evidence="2" id="KW-1185">Reference proteome</keyword>
<protein>
    <recommendedName>
        <fullName evidence="3">DUF2170 family protein</fullName>
    </recommendedName>
</protein>
<dbReference type="STRING" id="1385517.N800_05710"/>
<dbReference type="AlphaFoldDB" id="A0A0A0EU60"/>
<evidence type="ECO:0000313" key="2">
    <source>
        <dbReference type="Proteomes" id="UP000029998"/>
    </source>
</evidence>
<dbReference type="Proteomes" id="UP000029998">
    <property type="component" value="Unassembled WGS sequence"/>
</dbReference>
<dbReference type="OrthoDB" id="7677665at2"/>
<dbReference type="RefSeq" id="WP_036137996.1">
    <property type="nucleotide sequence ID" value="NZ_AVPU01000017.1"/>
</dbReference>
<dbReference type="EMBL" id="AVPU01000017">
    <property type="protein sequence ID" value="KGM54069.1"/>
    <property type="molecule type" value="Genomic_DNA"/>
</dbReference>
<dbReference type="InterPro" id="IPR019231">
    <property type="entry name" value="DUF2170"/>
</dbReference>
<comment type="caution">
    <text evidence="1">The sequence shown here is derived from an EMBL/GenBank/DDBJ whole genome shotgun (WGS) entry which is preliminary data.</text>
</comment>
<evidence type="ECO:0000313" key="1">
    <source>
        <dbReference type="EMBL" id="KGM54069.1"/>
    </source>
</evidence>
<accession>A0A0A0EU60</accession>
<name>A0A0A0EU60_9GAMM</name>
<dbReference type="eggNOG" id="COG3789">
    <property type="taxonomic scope" value="Bacteria"/>
</dbReference>
<gene>
    <name evidence="1" type="ORF">N800_05710</name>
</gene>
<organism evidence="1 2">
    <name type="scientific">Lysobacter daejeonensis GH1-9</name>
    <dbReference type="NCBI Taxonomy" id="1385517"/>
    <lineage>
        <taxon>Bacteria</taxon>
        <taxon>Pseudomonadati</taxon>
        <taxon>Pseudomonadota</taxon>
        <taxon>Gammaproteobacteria</taxon>
        <taxon>Lysobacterales</taxon>
        <taxon>Lysobacteraceae</taxon>
        <taxon>Aerolutibacter</taxon>
    </lineage>
</organism>
<sequence>MKAAKPSSVYVREFRERMRRAGLIKKDVWILPGYAADLATIEKRFRQVPGEAGTDPLAQGGAWPSVDGWTLGALQSAIEASPLVQVGSVDVARIEGADPALSLVMRDHGDLPVFLVVGALQIVVQALLWPVDHVRDPAAFNAYVLGTHKFVPLSNVGVESVAGVPCYILFGSLDTQSSLTNILFEIQTLADNVIASVDAYRSFLKDEVLMQAGLSA</sequence>
<evidence type="ECO:0008006" key="3">
    <source>
        <dbReference type="Google" id="ProtNLM"/>
    </source>
</evidence>
<reference evidence="1 2" key="1">
    <citation type="submission" date="2013-08" db="EMBL/GenBank/DDBJ databases">
        <title>Genome sequencing of Lysobacter.</title>
        <authorList>
            <person name="Zhang S."/>
            <person name="Wang G."/>
        </authorList>
    </citation>
    <scope>NUCLEOTIDE SEQUENCE [LARGE SCALE GENOMIC DNA]</scope>
    <source>
        <strain evidence="1 2">GH1-9</strain>
    </source>
</reference>